<dbReference type="SUPFAM" id="SSF48264">
    <property type="entry name" value="Cytochrome P450"/>
    <property type="match status" value="1"/>
</dbReference>
<gene>
    <name evidence="15" type="ORF">SCAR479_10928</name>
</gene>
<dbReference type="Gene3D" id="1.10.630.10">
    <property type="entry name" value="Cytochrome P450"/>
    <property type="match status" value="1"/>
</dbReference>
<comment type="subcellular location">
    <subcellularLocation>
        <location evidence="2">Membrane</location>
    </subcellularLocation>
</comment>
<dbReference type="CDD" id="cd11041">
    <property type="entry name" value="CYP503A1-like"/>
    <property type="match status" value="1"/>
</dbReference>
<evidence type="ECO:0000256" key="7">
    <source>
        <dbReference type="ARBA" id="ARBA00022989"/>
    </source>
</evidence>
<evidence type="ECO:0000256" key="4">
    <source>
        <dbReference type="ARBA" id="ARBA00022617"/>
    </source>
</evidence>
<comment type="caution">
    <text evidence="15">The sequence shown here is derived from an EMBL/GenBank/DDBJ whole genome shotgun (WGS) entry which is preliminary data.</text>
</comment>
<dbReference type="PANTHER" id="PTHR46206">
    <property type="entry name" value="CYTOCHROME P450"/>
    <property type="match status" value="1"/>
</dbReference>
<name>A0ABR2XFE7_9PEZI</name>
<keyword evidence="6 12" id="KW-0479">Metal-binding</keyword>
<protein>
    <submittedName>
        <fullName evidence="15">Cytochrome P450 monooxygenase</fullName>
    </submittedName>
</protein>
<reference evidence="15 16" key="1">
    <citation type="submission" date="2024-02" db="EMBL/GenBank/DDBJ databases">
        <title>First draft genome assembly of two strains of Seiridium cardinale.</title>
        <authorList>
            <person name="Emiliani G."/>
            <person name="Scali E."/>
        </authorList>
    </citation>
    <scope>NUCLEOTIDE SEQUENCE [LARGE SCALE GENOMIC DNA]</scope>
    <source>
        <strain evidence="15 16">BM-138-000479</strain>
    </source>
</reference>
<keyword evidence="9 12" id="KW-0408">Iron</keyword>
<dbReference type="PROSITE" id="PS00086">
    <property type="entry name" value="CYTOCHROME_P450"/>
    <property type="match status" value="1"/>
</dbReference>
<evidence type="ECO:0000256" key="8">
    <source>
        <dbReference type="ARBA" id="ARBA00023002"/>
    </source>
</evidence>
<sequence>MAFSVWNSNHVGVTTVPNWLVLLASVGALGFLLAILLGDHEPYGRFRRLGQPWYLSFLPSKPVNELVAQGYHESREPFVVRWWALDWLVLGPQYLPDLKHCESTSLSFFRVISDALHLNYSVDDLYHSEKMTDVIKKGMNTQLPALTPIVVEELEPAFERQFSKATGWQEVPVADAISDLTNQVACRVLICRELSRDEKFLRLSMKFQHSIFVHAMIIISFPFGPLRKLFSWVITLPHRRNLGKAIALLQPIVARRMVEKAQGKLKTKPNDGIEWTLDLTGDVDMDPYRVSLEVLHNLFAGSLAPGAMITEMIFQALTDAKLLEELRTEAKKALDSYGWTEKLLQKLYLQDSFIRELNRIHPTGSTGCSRLVVDKSFTFSDGITLPRGTRVTFPIQAIMNDSQGSLQNATQFDAYRFLHLRDGSSGEDGGGNDYQWSASSISSANLMFGYGKHACPGRYYCIRQAKLIFTKLLVEYDLEWPVAGIERPQREAMEGQFGPNRTQKMRIRRRAAQQ</sequence>
<feature type="transmembrane region" description="Helical" evidence="14">
    <location>
        <begin position="20"/>
        <end position="38"/>
    </location>
</feature>
<evidence type="ECO:0000256" key="5">
    <source>
        <dbReference type="ARBA" id="ARBA00022692"/>
    </source>
</evidence>
<evidence type="ECO:0000256" key="3">
    <source>
        <dbReference type="ARBA" id="ARBA00010617"/>
    </source>
</evidence>
<feature type="region of interest" description="Disordered" evidence="13">
    <location>
        <begin position="495"/>
        <end position="514"/>
    </location>
</feature>
<keyword evidence="4 12" id="KW-0349">Heme</keyword>
<evidence type="ECO:0000256" key="9">
    <source>
        <dbReference type="ARBA" id="ARBA00023004"/>
    </source>
</evidence>
<evidence type="ECO:0000256" key="6">
    <source>
        <dbReference type="ARBA" id="ARBA00022723"/>
    </source>
</evidence>
<dbReference type="EMBL" id="JARVKM010000062">
    <property type="protein sequence ID" value="KAK9772390.1"/>
    <property type="molecule type" value="Genomic_DNA"/>
</dbReference>
<dbReference type="PANTHER" id="PTHR46206:SF5">
    <property type="entry name" value="P450, PUTATIVE (EUROFUNG)-RELATED"/>
    <property type="match status" value="1"/>
</dbReference>
<keyword evidence="8 12" id="KW-0560">Oxidoreductase</keyword>
<keyword evidence="10 12" id="KW-0503">Monooxygenase</keyword>
<evidence type="ECO:0000256" key="1">
    <source>
        <dbReference type="ARBA" id="ARBA00001971"/>
    </source>
</evidence>
<evidence type="ECO:0000256" key="12">
    <source>
        <dbReference type="RuleBase" id="RU000461"/>
    </source>
</evidence>
<proteinExistence type="inferred from homology"/>
<feature type="transmembrane region" description="Helical" evidence="14">
    <location>
        <begin position="211"/>
        <end position="234"/>
    </location>
</feature>
<evidence type="ECO:0000256" key="14">
    <source>
        <dbReference type="SAM" id="Phobius"/>
    </source>
</evidence>
<feature type="compositionally biased region" description="Basic residues" evidence="13">
    <location>
        <begin position="503"/>
        <end position="514"/>
    </location>
</feature>
<dbReference type="InterPro" id="IPR001128">
    <property type="entry name" value="Cyt_P450"/>
</dbReference>
<dbReference type="Proteomes" id="UP001465668">
    <property type="component" value="Unassembled WGS sequence"/>
</dbReference>
<evidence type="ECO:0000256" key="11">
    <source>
        <dbReference type="ARBA" id="ARBA00023136"/>
    </source>
</evidence>
<keyword evidence="7 14" id="KW-1133">Transmembrane helix</keyword>
<keyword evidence="5 14" id="KW-0812">Transmembrane</keyword>
<dbReference type="InterPro" id="IPR017972">
    <property type="entry name" value="Cyt_P450_CS"/>
</dbReference>
<accession>A0ABR2XFE7</accession>
<dbReference type="InterPro" id="IPR002403">
    <property type="entry name" value="Cyt_P450_E_grp-IV"/>
</dbReference>
<keyword evidence="11 14" id="KW-0472">Membrane</keyword>
<evidence type="ECO:0000313" key="16">
    <source>
        <dbReference type="Proteomes" id="UP001465668"/>
    </source>
</evidence>
<comment type="similarity">
    <text evidence="3 12">Belongs to the cytochrome P450 family.</text>
</comment>
<evidence type="ECO:0000313" key="15">
    <source>
        <dbReference type="EMBL" id="KAK9772390.1"/>
    </source>
</evidence>
<evidence type="ECO:0000256" key="10">
    <source>
        <dbReference type="ARBA" id="ARBA00023033"/>
    </source>
</evidence>
<evidence type="ECO:0000256" key="2">
    <source>
        <dbReference type="ARBA" id="ARBA00004370"/>
    </source>
</evidence>
<dbReference type="InterPro" id="IPR036396">
    <property type="entry name" value="Cyt_P450_sf"/>
</dbReference>
<organism evidence="15 16">
    <name type="scientific">Seiridium cardinale</name>
    <dbReference type="NCBI Taxonomy" id="138064"/>
    <lineage>
        <taxon>Eukaryota</taxon>
        <taxon>Fungi</taxon>
        <taxon>Dikarya</taxon>
        <taxon>Ascomycota</taxon>
        <taxon>Pezizomycotina</taxon>
        <taxon>Sordariomycetes</taxon>
        <taxon>Xylariomycetidae</taxon>
        <taxon>Amphisphaeriales</taxon>
        <taxon>Sporocadaceae</taxon>
        <taxon>Seiridium</taxon>
    </lineage>
</organism>
<keyword evidence="16" id="KW-1185">Reference proteome</keyword>
<evidence type="ECO:0000256" key="13">
    <source>
        <dbReference type="SAM" id="MobiDB-lite"/>
    </source>
</evidence>
<dbReference type="PRINTS" id="PR00465">
    <property type="entry name" value="EP450IV"/>
</dbReference>
<dbReference type="Pfam" id="PF00067">
    <property type="entry name" value="p450"/>
    <property type="match status" value="1"/>
</dbReference>
<comment type="cofactor">
    <cofactor evidence="1">
        <name>heme</name>
        <dbReference type="ChEBI" id="CHEBI:30413"/>
    </cofactor>
</comment>
<dbReference type="GO" id="GO:0004497">
    <property type="term" value="F:monooxygenase activity"/>
    <property type="evidence" value="ECO:0007669"/>
    <property type="project" value="UniProtKB-KW"/>
</dbReference>